<keyword evidence="1" id="KW-0732">Signal</keyword>
<feature type="signal peptide" evidence="1">
    <location>
        <begin position="1"/>
        <end position="21"/>
    </location>
</feature>
<proteinExistence type="evidence at transcript level"/>
<evidence type="ECO:0000256" key="1">
    <source>
        <dbReference type="SAM" id="SignalP"/>
    </source>
</evidence>
<protein>
    <submittedName>
        <fullName evidence="2">Putative secreted protein</fullName>
    </submittedName>
</protein>
<name>A0A023FBQ0_AMBCJ</name>
<evidence type="ECO:0000313" key="2">
    <source>
        <dbReference type="EMBL" id="JAC18931.1"/>
    </source>
</evidence>
<feature type="chain" id="PRO_5001516266" evidence="1">
    <location>
        <begin position="22"/>
        <end position="106"/>
    </location>
</feature>
<dbReference type="EMBL" id="GBBK01005551">
    <property type="protein sequence ID" value="JAC18931.1"/>
    <property type="molecule type" value="mRNA"/>
</dbReference>
<sequence length="106" mass="11574">MSSHRVLSSALLAVVLLHAAAVCFTMPQKEATEEVYIGSDYYLQSCKKECTPRGRNCSSGCSCVIFNNAKTGSCYTVTEEDITDWDKFESDPDKLNLGRAAPAKKA</sequence>
<dbReference type="AlphaFoldDB" id="A0A023FBQ0"/>
<accession>A0A023FBQ0</accession>
<reference evidence="2" key="1">
    <citation type="submission" date="2014-03" db="EMBL/GenBank/DDBJ databases">
        <title>The sialotranscriptome of Amblyomma triste, Amblyomma parvum and Amblyomma cajennense ticks, uncovered by 454-based RNA-seq.</title>
        <authorList>
            <person name="Garcia G.R."/>
            <person name="Gardinassi L.G."/>
            <person name="Ribeiro J.M."/>
            <person name="Anatriello E."/>
            <person name="Ferreira B.R."/>
            <person name="Moreira H.N."/>
            <person name="Mafra C."/>
            <person name="Olegario M.M."/>
            <person name="Szabo P.J."/>
            <person name="Miranda-Santos I.K."/>
            <person name="Maruyama S.R."/>
        </authorList>
    </citation>
    <scope>NUCLEOTIDE SEQUENCE</scope>
    <source>
        <strain evidence="2">Uberlandia</strain>
        <tissue evidence="2">Salivary glands</tissue>
    </source>
</reference>
<organism evidence="2">
    <name type="scientific">Amblyomma cajennense</name>
    <name type="common">Cayenne tick</name>
    <name type="synonym">Acarus cajennensis</name>
    <dbReference type="NCBI Taxonomy" id="34607"/>
    <lineage>
        <taxon>Eukaryota</taxon>
        <taxon>Metazoa</taxon>
        <taxon>Ecdysozoa</taxon>
        <taxon>Arthropoda</taxon>
        <taxon>Chelicerata</taxon>
        <taxon>Arachnida</taxon>
        <taxon>Acari</taxon>
        <taxon>Parasitiformes</taxon>
        <taxon>Ixodida</taxon>
        <taxon>Ixodoidea</taxon>
        <taxon>Ixodidae</taxon>
        <taxon>Amblyomminae</taxon>
        <taxon>Amblyomma</taxon>
    </lineage>
</organism>